<gene>
    <name evidence="5" type="primary">rpsI</name>
    <name evidence="7" type="ORF">COY61_01265</name>
</gene>
<sequence length="163" mass="18926">MIKPKKTITKKEIKEEKIKKIKEEKRKYYETVGRRKTSTAQVRLFTSFPLTFQKNLGGENIIVNEKFYKDYFPIFSLQKRIEAPIEKLNSLGKFSITIKVKGGGNSSQAGACSHGIARALVLLNPLFRKQLKIEGLLTRDPRMRERKKFGLKRARKAPQWSKR</sequence>
<evidence type="ECO:0000313" key="7">
    <source>
        <dbReference type="EMBL" id="PIZ00895.1"/>
    </source>
</evidence>
<dbReference type="EMBL" id="PFMI01000032">
    <property type="protein sequence ID" value="PIZ00895.1"/>
    <property type="molecule type" value="Genomic_DNA"/>
</dbReference>
<evidence type="ECO:0000256" key="1">
    <source>
        <dbReference type="ARBA" id="ARBA00005251"/>
    </source>
</evidence>
<evidence type="ECO:0000256" key="6">
    <source>
        <dbReference type="RuleBase" id="RU003815"/>
    </source>
</evidence>
<evidence type="ECO:0000256" key="2">
    <source>
        <dbReference type="ARBA" id="ARBA00022980"/>
    </source>
</evidence>
<dbReference type="PROSITE" id="PS00360">
    <property type="entry name" value="RIBOSOMAL_S9"/>
    <property type="match status" value="1"/>
</dbReference>
<reference evidence="8" key="1">
    <citation type="submission" date="2017-09" db="EMBL/GenBank/DDBJ databases">
        <title>Depth-based differentiation of microbial function through sediment-hosted aquifers and enrichment of novel symbionts in the deep terrestrial subsurface.</title>
        <authorList>
            <person name="Probst A.J."/>
            <person name="Ladd B."/>
            <person name="Jarett J.K."/>
            <person name="Geller-Mcgrath D.E."/>
            <person name="Sieber C.M.K."/>
            <person name="Emerson J.B."/>
            <person name="Anantharaman K."/>
            <person name="Thomas B.C."/>
            <person name="Malmstrom R."/>
            <person name="Stieglmeier M."/>
            <person name="Klingl A."/>
            <person name="Woyke T."/>
            <person name="Ryan C.M."/>
            <person name="Banfield J.F."/>
        </authorList>
    </citation>
    <scope>NUCLEOTIDE SEQUENCE [LARGE SCALE GENOMIC DNA]</scope>
</reference>
<dbReference type="InterPro" id="IPR020568">
    <property type="entry name" value="Ribosomal_Su5_D2-typ_SF"/>
</dbReference>
<dbReference type="Gene3D" id="3.30.230.10">
    <property type="match status" value="1"/>
</dbReference>
<dbReference type="InterPro" id="IPR000754">
    <property type="entry name" value="Ribosomal_uS9"/>
</dbReference>
<dbReference type="GO" id="GO:0003735">
    <property type="term" value="F:structural constituent of ribosome"/>
    <property type="evidence" value="ECO:0007669"/>
    <property type="project" value="InterPro"/>
</dbReference>
<dbReference type="GO" id="GO:0003723">
    <property type="term" value="F:RNA binding"/>
    <property type="evidence" value="ECO:0007669"/>
    <property type="project" value="TreeGrafter"/>
</dbReference>
<comment type="similarity">
    <text evidence="1 5 6">Belongs to the universal ribosomal protein uS9 family.</text>
</comment>
<dbReference type="GO" id="GO:0006412">
    <property type="term" value="P:translation"/>
    <property type="evidence" value="ECO:0007669"/>
    <property type="project" value="UniProtKB-UniRule"/>
</dbReference>
<dbReference type="NCBIfam" id="NF001099">
    <property type="entry name" value="PRK00132.1"/>
    <property type="match status" value="1"/>
</dbReference>
<dbReference type="FunFam" id="3.30.230.10:FF:000001">
    <property type="entry name" value="30S ribosomal protein S9"/>
    <property type="match status" value="1"/>
</dbReference>
<dbReference type="InterPro" id="IPR014721">
    <property type="entry name" value="Ribsml_uS5_D2-typ_fold_subgr"/>
</dbReference>
<dbReference type="AlphaFoldDB" id="A0A2M7RN38"/>
<organism evidence="7 8">
    <name type="scientific">bacterium (Candidatus Gribaldobacteria) CG_4_10_14_0_8_um_filter_33_9</name>
    <dbReference type="NCBI Taxonomy" id="2014266"/>
    <lineage>
        <taxon>Bacteria</taxon>
        <taxon>Candidatus Gribaldobacteria</taxon>
    </lineage>
</organism>
<evidence type="ECO:0000256" key="3">
    <source>
        <dbReference type="ARBA" id="ARBA00023274"/>
    </source>
</evidence>
<dbReference type="Proteomes" id="UP000229371">
    <property type="component" value="Unassembled WGS sequence"/>
</dbReference>
<evidence type="ECO:0000256" key="5">
    <source>
        <dbReference type="HAMAP-Rule" id="MF_00532"/>
    </source>
</evidence>
<name>A0A2M7RN38_9BACT</name>
<dbReference type="InterPro" id="IPR020574">
    <property type="entry name" value="Ribosomal_uS9_CS"/>
</dbReference>
<evidence type="ECO:0000256" key="4">
    <source>
        <dbReference type="ARBA" id="ARBA00035259"/>
    </source>
</evidence>
<dbReference type="GO" id="GO:0022627">
    <property type="term" value="C:cytosolic small ribosomal subunit"/>
    <property type="evidence" value="ECO:0007669"/>
    <property type="project" value="TreeGrafter"/>
</dbReference>
<comment type="caution">
    <text evidence="7">The sequence shown here is derived from an EMBL/GenBank/DDBJ whole genome shotgun (WGS) entry which is preliminary data.</text>
</comment>
<dbReference type="SUPFAM" id="SSF54211">
    <property type="entry name" value="Ribosomal protein S5 domain 2-like"/>
    <property type="match status" value="1"/>
</dbReference>
<proteinExistence type="inferred from homology"/>
<keyword evidence="2 5" id="KW-0689">Ribosomal protein</keyword>
<dbReference type="InterPro" id="IPR023035">
    <property type="entry name" value="Ribosomal_uS9_bac/plastid"/>
</dbReference>
<protein>
    <recommendedName>
        <fullName evidence="4 5">Small ribosomal subunit protein uS9</fullName>
    </recommendedName>
</protein>
<dbReference type="Pfam" id="PF00380">
    <property type="entry name" value="Ribosomal_S9"/>
    <property type="match status" value="1"/>
</dbReference>
<dbReference type="HAMAP" id="MF_00532_B">
    <property type="entry name" value="Ribosomal_uS9_B"/>
    <property type="match status" value="1"/>
</dbReference>
<keyword evidence="3 5" id="KW-0687">Ribonucleoprotein</keyword>
<dbReference type="PANTHER" id="PTHR21569:SF1">
    <property type="entry name" value="SMALL RIBOSOMAL SUBUNIT PROTEIN US9M"/>
    <property type="match status" value="1"/>
</dbReference>
<dbReference type="PANTHER" id="PTHR21569">
    <property type="entry name" value="RIBOSOMAL PROTEIN S9"/>
    <property type="match status" value="1"/>
</dbReference>
<evidence type="ECO:0000313" key="8">
    <source>
        <dbReference type="Proteomes" id="UP000229371"/>
    </source>
</evidence>
<accession>A0A2M7RN38</accession>